<organism evidence="6 7">
    <name type="scientific">Elasticomyces elasticus</name>
    <dbReference type="NCBI Taxonomy" id="574655"/>
    <lineage>
        <taxon>Eukaryota</taxon>
        <taxon>Fungi</taxon>
        <taxon>Dikarya</taxon>
        <taxon>Ascomycota</taxon>
        <taxon>Pezizomycotina</taxon>
        <taxon>Dothideomycetes</taxon>
        <taxon>Dothideomycetidae</taxon>
        <taxon>Mycosphaerellales</taxon>
        <taxon>Teratosphaeriaceae</taxon>
        <taxon>Elasticomyces</taxon>
    </lineage>
</organism>
<proteinExistence type="predicted"/>
<accession>A0AAN7WIZ5</accession>
<evidence type="ECO:0000256" key="5">
    <source>
        <dbReference type="ARBA" id="ARBA00023239"/>
    </source>
</evidence>
<reference evidence="6" key="1">
    <citation type="submission" date="2023-08" db="EMBL/GenBank/DDBJ databases">
        <title>Black Yeasts Isolated from many extreme environments.</title>
        <authorList>
            <person name="Coleine C."/>
            <person name="Stajich J.E."/>
            <person name="Selbmann L."/>
        </authorList>
    </citation>
    <scope>NUCLEOTIDE SEQUENCE</scope>
    <source>
        <strain evidence="6">CCFEE 5810</strain>
    </source>
</reference>
<name>A0AAN7WIZ5_9PEZI</name>
<evidence type="ECO:0008006" key="8">
    <source>
        <dbReference type="Google" id="ProtNLM"/>
    </source>
</evidence>
<dbReference type="InterPro" id="IPR025702">
    <property type="entry name" value="OXD"/>
</dbReference>
<keyword evidence="5" id="KW-0456">Lyase</keyword>
<comment type="caution">
    <text evidence="6">The sequence shown here is derived from an EMBL/GenBank/DDBJ whole genome shotgun (WGS) entry which is preliminary data.</text>
</comment>
<evidence type="ECO:0000313" key="6">
    <source>
        <dbReference type="EMBL" id="KAK5706506.1"/>
    </source>
</evidence>
<dbReference type="GO" id="GO:0046872">
    <property type="term" value="F:metal ion binding"/>
    <property type="evidence" value="ECO:0007669"/>
    <property type="project" value="UniProtKB-KW"/>
</dbReference>
<protein>
    <recommendedName>
        <fullName evidence="8">Phenylacetaldoxime dehydratase</fullName>
    </recommendedName>
</protein>
<keyword evidence="2" id="KW-0349">Heme</keyword>
<evidence type="ECO:0000256" key="1">
    <source>
        <dbReference type="ARBA" id="ARBA00001970"/>
    </source>
</evidence>
<evidence type="ECO:0000256" key="4">
    <source>
        <dbReference type="ARBA" id="ARBA00023004"/>
    </source>
</evidence>
<dbReference type="GO" id="GO:0016829">
    <property type="term" value="F:lyase activity"/>
    <property type="evidence" value="ECO:0007669"/>
    <property type="project" value="UniProtKB-KW"/>
</dbReference>
<evidence type="ECO:0000313" key="7">
    <source>
        <dbReference type="Proteomes" id="UP001310594"/>
    </source>
</evidence>
<keyword evidence="4" id="KW-0408">Iron</keyword>
<comment type="cofactor">
    <cofactor evidence="1">
        <name>heme b</name>
        <dbReference type="ChEBI" id="CHEBI:60344"/>
    </cofactor>
</comment>
<dbReference type="Pfam" id="PF13816">
    <property type="entry name" value="Dehydratase_hem"/>
    <property type="match status" value="1"/>
</dbReference>
<evidence type="ECO:0000256" key="2">
    <source>
        <dbReference type="ARBA" id="ARBA00022617"/>
    </source>
</evidence>
<dbReference type="Proteomes" id="UP001310594">
    <property type="component" value="Unassembled WGS sequence"/>
</dbReference>
<sequence>MALECGITAHLVCERTLPAKTPADYHPPFPAYVARFPADLKDLVMAVMGAQHNNGKPTELNIARSKLISFLNEGPVHCRPEYQQPSSLTDSSGAFNEVVVAYWRSKVHYTEWSAASGFDHWWQGLDPHNEDHGWFLEVFFPPVDRFETVFSNNVVPEGAAHMRECVSGEIQEHVYWGSMRDRLPIAQIDTIEGVKADFDGGHEDSTKKRIRVPGRRNLTVIRSGQDWSNTTPVERKLYLDTMHPVLIRGMNFLRDHGDEVGCISCRFMDVLDSQGGSGTEKTFGLAYFDDLSSLESWSKHHQTHLDIFGGFLKYASKLQGDVSLRLFHEVLVLEADQQYLEYIGCHNKTGMLAAQ</sequence>
<dbReference type="AlphaFoldDB" id="A0AAN7WIZ5"/>
<keyword evidence="3" id="KW-0479">Metal-binding</keyword>
<dbReference type="EMBL" id="JAVRQU010000002">
    <property type="protein sequence ID" value="KAK5706506.1"/>
    <property type="molecule type" value="Genomic_DNA"/>
</dbReference>
<gene>
    <name evidence="6" type="ORF">LTR97_001495</name>
</gene>
<evidence type="ECO:0000256" key="3">
    <source>
        <dbReference type="ARBA" id="ARBA00022723"/>
    </source>
</evidence>